<dbReference type="GeneID" id="31929984"/>
<proteinExistence type="predicted"/>
<organism evidence="2 3">
    <name type="scientific">Thalassospira xiamenensis M-5 = DSM 17429</name>
    <dbReference type="NCBI Taxonomy" id="1123366"/>
    <lineage>
        <taxon>Bacteria</taxon>
        <taxon>Pseudomonadati</taxon>
        <taxon>Pseudomonadota</taxon>
        <taxon>Alphaproteobacteria</taxon>
        <taxon>Rhodospirillales</taxon>
        <taxon>Thalassospiraceae</taxon>
        <taxon>Thalassospira</taxon>
    </lineage>
</organism>
<sequence>MKKFGYLGPILMAVTMLFVSPLSADEMTDYDACLIGKTDVKVCNDKYRAGTTSTVNQQMDSVDYVPTDTSFRFAGSGLEVKQTGTPYYVAFGDPTWSGANNCFKTQEMVLKAVFKREDGVQAELPVLDEDGNMTTKMDGPTEACESQVTWGGVTHRKYENPVQVGHSTGGPCGTLNDYAHVYDANYHCTFSDAAGTRKIIREDGEVISTETKVCTTYNRYSPVKATYYDQGSDADGSFRGYKRVGFPSSGWSYPAHTNSVKSGCMGAWAWW</sequence>
<dbReference type="KEGG" id="txi:TH3_21733"/>
<protein>
    <recommendedName>
        <fullName evidence="4">Secreted protein</fullName>
    </recommendedName>
</protein>
<keyword evidence="2" id="KW-0614">Plasmid</keyword>
<dbReference type="EMBL" id="CP004389">
    <property type="protein sequence ID" value="AJD54419.1"/>
    <property type="molecule type" value="Genomic_DNA"/>
</dbReference>
<accession>A0AB72UK20</accession>
<dbReference type="AlphaFoldDB" id="A0AB72UK20"/>
<evidence type="ECO:0000256" key="1">
    <source>
        <dbReference type="SAM" id="SignalP"/>
    </source>
</evidence>
<gene>
    <name evidence="2" type="ORF">TH3_21733</name>
</gene>
<geneLocation type="plasmid" evidence="3"/>
<feature type="chain" id="PRO_5044500692" description="Secreted protein" evidence="1">
    <location>
        <begin position="25"/>
        <end position="271"/>
    </location>
</feature>
<feature type="signal peptide" evidence="1">
    <location>
        <begin position="1"/>
        <end position="24"/>
    </location>
</feature>
<reference evidence="2 3" key="1">
    <citation type="journal article" date="2012" name="J. Bacteriol.">
        <title>Genome sequence of Thalassospira xiamenensis type strain M-5.</title>
        <authorList>
            <person name="Lai Q."/>
            <person name="Shao Z."/>
        </authorList>
    </citation>
    <scope>NUCLEOTIDE SEQUENCE [LARGE SCALE GENOMIC DNA]</scope>
    <source>
        <strain evidence="2 3">M-5</strain>
    </source>
</reference>
<name>A0AB72UK20_9PROT</name>
<evidence type="ECO:0000313" key="3">
    <source>
        <dbReference type="Proteomes" id="UP000007127"/>
    </source>
</evidence>
<keyword evidence="1" id="KW-0732">Signal</keyword>
<dbReference type="RefSeq" id="WP_007091017.1">
    <property type="nucleotide sequence ID" value="NZ_CP004389.1"/>
</dbReference>
<dbReference type="Proteomes" id="UP000007127">
    <property type="component" value="Plasmid"/>
</dbReference>
<evidence type="ECO:0008006" key="4">
    <source>
        <dbReference type="Google" id="ProtNLM"/>
    </source>
</evidence>
<evidence type="ECO:0000313" key="2">
    <source>
        <dbReference type="EMBL" id="AJD54419.1"/>
    </source>
</evidence>